<accession>A0A9Q3Q458</accession>
<sequence>MQAEMEDYHDFLDESTTIAFRMDQDSRIACTLGAQHPAVMAQMDEAERPAKSLAKYANPRLFTNGGIDLINALSDPSTCDSSSISYSNSQKSGPKCCKRQSLPNLDSIQSYLHLNQDMIHNTPIESQPLSNDYSSIGAAFQPTYHMHPCQSLVSSSSCNHLNPSSSSSINSNADALTPQQQPFGIKSTLVNSNTNIVQRPFTQLHLLHPLFKNAEMH</sequence>
<gene>
    <name evidence="1" type="ORF">O181_124493</name>
</gene>
<comment type="caution">
    <text evidence="1">The sequence shown here is derived from an EMBL/GenBank/DDBJ whole genome shotgun (WGS) entry which is preliminary data.</text>
</comment>
<evidence type="ECO:0000313" key="2">
    <source>
        <dbReference type="Proteomes" id="UP000765509"/>
    </source>
</evidence>
<organism evidence="1 2">
    <name type="scientific">Austropuccinia psidii MF-1</name>
    <dbReference type="NCBI Taxonomy" id="1389203"/>
    <lineage>
        <taxon>Eukaryota</taxon>
        <taxon>Fungi</taxon>
        <taxon>Dikarya</taxon>
        <taxon>Basidiomycota</taxon>
        <taxon>Pucciniomycotina</taxon>
        <taxon>Pucciniomycetes</taxon>
        <taxon>Pucciniales</taxon>
        <taxon>Sphaerophragmiaceae</taxon>
        <taxon>Austropuccinia</taxon>
    </lineage>
</organism>
<dbReference type="EMBL" id="AVOT02119025">
    <property type="protein sequence ID" value="MBW0584778.1"/>
    <property type="molecule type" value="Genomic_DNA"/>
</dbReference>
<keyword evidence="2" id="KW-1185">Reference proteome</keyword>
<evidence type="ECO:0000313" key="1">
    <source>
        <dbReference type="EMBL" id="MBW0584778.1"/>
    </source>
</evidence>
<proteinExistence type="predicted"/>
<dbReference type="Proteomes" id="UP000765509">
    <property type="component" value="Unassembled WGS sequence"/>
</dbReference>
<dbReference type="AlphaFoldDB" id="A0A9Q3Q458"/>
<protein>
    <submittedName>
        <fullName evidence="1">Uncharacterized protein</fullName>
    </submittedName>
</protein>
<reference evidence="1" key="1">
    <citation type="submission" date="2021-03" db="EMBL/GenBank/DDBJ databases">
        <title>Draft genome sequence of rust myrtle Austropuccinia psidii MF-1, a brazilian biotype.</title>
        <authorList>
            <person name="Quecine M.C."/>
            <person name="Pachon D.M.R."/>
            <person name="Bonatelli M.L."/>
            <person name="Correr F.H."/>
            <person name="Franceschini L.M."/>
            <person name="Leite T.F."/>
            <person name="Margarido G.R.A."/>
            <person name="Almeida C.A."/>
            <person name="Ferrarezi J.A."/>
            <person name="Labate C.A."/>
        </authorList>
    </citation>
    <scope>NUCLEOTIDE SEQUENCE</scope>
    <source>
        <strain evidence="1">MF-1</strain>
    </source>
</reference>
<name>A0A9Q3Q458_9BASI</name>